<gene>
    <name evidence="8" type="ORF">Slin15195_G048300</name>
</gene>
<evidence type="ECO:0000256" key="1">
    <source>
        <dbReference type="ARBA" id="ARBA00004141"/>
    </source>
</evidence>
<feature type="transmembrane region" description="Helical" evidence="6">
    <location>
        <begin position="178"/>
        <end position="200"/>
    </location>
</feature>
<evidence type="ECO:0000313" key="8">
    <source>
        <dbReference type="EMBL" id="USW51511.1"/>
    </source>
</evidence>
<dbReference type="EMBL" id="CP099420">
    <property type="protein sequence ID" value="USW51511.1"/>
    <property type="molecule type" value="Genomic_DNA"/>
</dbReference>
<accession>A0A9Q9EH69</accession>
<keyword evidence="2 6" id="KW-0812">Transmembrane</keyword>
<reference evidence="8" key="1">
    <citation type="submission" date="2022-06" db="EMBL/GenBank/DDBJ databases">
        <title>Complete genome sequences of two strains of the flax pathogen Septoria linicola.</title>
        <authorList>
            <person name="Lapalu N."/>
            <person name="Simon A."/>
            <person name="Demenou B."/>
            <person name="Paumier D."/>
            <person name="Guillot M.-P."/>
            <person name="Gout L."/>
            <person name="Valade R."/>
        </authorList>
    </citation>
    <scope>NUCLEOTIDE SEQUENCE</scope>
    <source>
        <strain evidence="8">SE15195</strain>
    </source>
</reference>
<organism evidence="8 9">
    <name type="scientific">Septoria linicola</name>
    <dbReference type="NCBI Taxonomy" id="215465"/>
    <lineage>
        <taxon>Eukaryota</taxon>
        <taxon>Fungi</taxon>
        <taxon>Dikarya</taxon>
        <taxon>Ascomycota</taxon>
        <taxon>Pezizomycotina</taxon>
        <taxon>Dothideomycetes</taxon>
        <taxon>Dothideomycetidae</taxon>
        <taxon>Mycosphaerellales</taxon>
        <taxon>Mycosphaerellaceae</taxon>
        <taxon>Septoria</taxon>
    </lineage>
</organism>
<feature type="transmembrane region" description="Helical" evidence="6">
    <location>
        <begin position="141"/>
        <end position="166"/>
    </location>
</feature>
<dbReference type="InterPro" id="IPR052337">
    <property type="entry name" value="SAT4-like"/>
</dbReference>
<feature type="domain" description="Rhodopsin" evidence="7">
    <location>
        <begin position="24"/>
        <end position="205"/>
    </location>
</feature>
<protein>
    <recommendedName>
        <fullName evidence="7">Rhodopsin domain-containing protein</fullName>
    </recommendedName>
</protein>
<keyword evidence="9" id="KW-1185">Reference proteome</keyword>
<dbReference type="PANTHER" id="PTHR33048:SF47">
    <property type="entry name" value="INTEGRAL MEMBRANE PROTEIN-RELATED"/>
    <property type="match status" value="1"/>
</dbReference>
<feature type="transmembrane region" description="Helical" evidence="6">
    <location>
        <begin position="106"/>
        <end position="129"/>
    </location>
</feature>
<dbReference type="GO" id="GO:0016020">
    <property type="term" value="C:membrane"/>
    <property type="evidence" value="ECO:0007669"/>
    <property type="project" value="UniProtKB-SubCell"/>
</dbReference>
<dbReference type="Proteomes" id="UP001056384">
    <property type="component" value="Chromosome 3"/>
</dbReference>
<evidence type="ECO:0000259" key="7">
    <source>
        <dbReference type="Pfam" id="PF20684"/>
    </source>
</evidence>
<keyword evidence="3 6" id="KW-1133">Transmembrane helix</keyword>
<evidence type="ECO:0000256" key="5">
    <source>
        <dbReference type="ARBA" id="ARBA00038359"/>
    </source>
</evidence>
<feature type="transmembrane region" description="Helical" evidence="6">
    <location>
        <begin position="62"/>
        <end position="86"/>
    </location>
</feature>
<comment type="similarity">
    <text evidence="5">Belongs to the SAT4 family.</text>
</comment>
<evidence type="ECO:0000256" key="6">
    <source>
        <dbReference type="SAM" id="Phobius"/>
    </source>
</evidence>
<evidence type="ECO:0000256" key="2">
    <source>
        <dbReference type="ARBA" id="ARBA00022692"/>
    </source>
</evidence>
<name>A0A9Q9EH69_9PEZI</name>
<comment type="subcellular location">
    <subcellularLocation>
        <location evidence="1">Membrane</location>
        <topology evidence="1">Multi-pass membrane protein</topology>
    </subcellularLocation>
</comment>
<evidence type="ECO:0000256" key="4">
    <source>
        <dbReference type="ARBA" id="ARBA00023136"/>
    </source>
</evidence>
<evidence type="ECO:0000313" key="9">
    <source>
        <dbReference type="Proteomes" id="UP001056384"/>
    </source>
</evidence>
<dbReference type="PANTHER" id="PTHR33048">
    <property type="entry name" value="PTH11-LIKE INTEGRAL MEMBRANE PROTEIN (AFU_ORTHOLOGUE AFUA_5G11245)"/>
    <property type="match status" value="1"/>
</dbReference>
<dbReference type="Pfam" id="PF20684">
    <property type="entry name" value="Fung_rhodopsin"/>
    <property type="match status" value="1"/>
</dbReference>
<dbReference type="AlphaFoldDB" id="A0A9Q9EH69"/>
<dbReference type="InterPro" id="IPR049326">
    <property type="entry name" value="Rhodopsin_dom_fungi"/>
</dbReference>
<keyword evidence="4 6" id="KW-0472">Membrane</keyword>
<sequence>MCALLGASFAEGVRNTKGSASSSQVTEFILANNTIWTILINGTKASILAQYLRIFHSHSKRIACYLLLFALIPAACWETSGGIFLCKPTAKLWTPVLDGRCGKPETYWLSVAAADIFLDFAVLILPMPSIAGLRLPNRQKIATVLVFVLGFLVCLVSVVRVATVLITSRRGDYVRSGIWAIVWSAVEANVGIICACLLSLKALVTKLFPRLLDEEDVNPRHMRVASVPEEWRPGDSEAATLARSVGSRELLSMSSIKCRQ</sequence>
<proteinExistence type="inferred from homology"/>
<evidence type="ECO:0000256" key="3">
    <source>
        <dbReference type="ARBA" id="ARBA00022989"/>
    </source>
</evidence>